<keyword evidence="2" id="KW-1185">Reference proteome</keyword>
<organism evidence="1 2">
    <name type="scientific">Mycena pura</name>
    <dbReference type="NCBI Taxonomy" id="153505"/>
    <lineage>
        <taxon>Eukaryota</taxon>
        <taxon>Fungi</taxon>
        <taxon>Dikarya</taxon>
        <taxon>Basidiomycota</taxon>
        <taxon>Agaricomycotina</taxon>
        <taxon>Agaricomycetes</taxon>
        <taxon>Agaricomycetidae</taxon>
        <taxon>Agaricales</taxon>
        <taxon>Marasmiineae</taxon>
        <taxon>Mycenaceae</taxon>
        <taxon>Mycena</taxon>
    </lineage>
</organism>
<name>A0AAD6Y7M9_9AGAR</name>
<gene>
    <name evidence="1" type="ORF">GGX14DRAFT_367740</name>
</gene>
<feature type="non-terminal residue" evidence="1">
    <location>
        <position position="112"/>
    </location>
</feature>
<sequence>MASETYKRPRVELLPGHDQELTHLLRVRAPSDKLVPVSIGPGLPRRDQPASYPKYCRLMLILLKPWRSTADLRKEGQSWEAAFEEWLKTCNASVKFKMNNMQILHECRDSRD</sequence>
<dbReference type="EMBL" id="JARJCW010000042">
    <property type="protein sequence ID" value="KAJ7205839.1"/>
    <property type="molecule type" value="Genomic_DNA"/>
</dbReference>
<protein>
    <submittedName>
        <fullName evidence="1">Uncharacterized protein</fullName>
    </submittedName>
</protein>
<comment type="caution">
    <text evidence="1">The sequence shown here is derived from an EMBL/GenBank/DDBJ whole genome shotgun (WGS) entry which is preliminary data.</text>
</comment>
<dbReference type="AlphaFoldDB" id="A0AAD6Y7M9"/>
<reference evidence="1" key="1">
    <citation type="submission" date="2023-03" db="EMBL/GenBank/DDBJ databases">
        <title>Massive genome expansion in bonnet fungi (Mycena s.s.) driven by repeated elements and novel gene families across ecological guilds.</title>
        <authorList>
            <consortium name="Lawrence Berkeley National Laboratory"/>
            <person name="Harder C.B."/>
            <person name="Miyauchi S."/>
            <person name="Viragh M."/>
            <person name="Kuo A."/>
            <person name="Thoen E."/>
            <person name="Andreopoulos B."/>
            <person name="Lu D."/>
            <person name="Skrede I."/>
            <person name="Drula E."/>
            <person name="Henrissat B."/>
            <person name="Morin E."/>
            <person name="Kohler A."/>
            <person name="Barry K."/>
            <person name="LaButti K."/>
            <person name="Morin E."/>
            <person name="Salamov A."/>
            <person name="Lipzen A."/>
            <person name="Mereny Z."/>
            <person name="Hegedus B."/>
            <person name="Baldrian P."/>
            <person name="Stursova M."/>
            <person name="Weitz H."/>
            <person name="Taylor A."/>
            <person name="Grigoriev I.V."/>
            <person name="Nagy L.G."/>
            <person name="Martin F."/>
            <person name="Kauserud H."/>
        </authorList>
    </citation>
    <scope>NUCLEOTIDE SEQUENCE</scope>
    <source>
        <strain evidence="1">9144</strain>
    </source>
</reference>
<evidence type="ECO:0000313" key="2">
    <source>
        <dbReference type="Proteomes" id="UP001219525"/>
    </source>
</evidence>
<proteinExistence type="predicted"/>
<evidence type="ECO:0000313" key="1">
    <source>
        <dbReference type="EMBL" id="KAJ7205839.1"/>
    </source>
</evidence>
<accession>A0AAD6Y7M9</accession>
<dbReference type="Proteomes" id="UP001219525">
    <property type="component" value="Unassembled WGS sequence"/>
</dbReference>